<dbReference type="EMBL" id="CADCTX010000804">
    <property type="protein sequence ID" value="CAA9351486.1"/>
    <property type="molecule type" value="Genomic_DNA"/>
</dbReference>
<dbReference type="AlphaFoldDB" id="A0A6J4M880"/>
<feature type="non-terminal residue" evidence="2">
    <location>
        <position position="125"/>
    </location>
</feature>
<protein>
    <submittedName>
        <fullName evidence="2">Uncharacterized protein</fullName>
    </submittedName>
</protein>
<accession>A0A6J4M880</accession>
<feature type="compositionally biased region" description="Low complexity" evidence="1">
    <location>
        <begin position="33"/>
        <end position="44"/>
    </location>
</feature>
<evidence type="ECO:0000256" key="1">
    <source>
        <dbReference type="SAM" id="MobiDB-lite"/>
    </source>
</evidence>
<reference evidence="2" key="1">
    <citation type="submission" date="2020-02" db="EMBL/GenBank/DDBJ databases">
        <authorList>
            <person name="Meier V. D."/>
        </authorList>
    </citation>
    <scope>NUCLEOTIDE SEQUENCE</scope>
    <source>
        <strain evidence="2">AVDCRST_MAG40</strain>
    </source>
</reference>
<feature type="region of interest" description="Disordered" evidence="1">
    <location>
        <begin position="28"/>
        <end position="50"/>
    </location>
</feature>
<feature type="non-terminal residue" evidence="2">
    <location>
        <position position="1"/>
    </location>
</feature>
<organism evidence="2">
    <name type="scientific">uncultured Gemmatimonadaceae bacterium</name>
    <dbReference type="NCBI Taxonomy" id="246130"/>
    <lineage>
        <taxon>Bacteria</taxon>
        <taxon>Pseudomonadati</taxon>
        <taxon>Gemmatimonadota</taxon>
        <taxon>Gemmatimonadia</taxon>
        <taxon>Gemmatimonadales</taxon>
        <taxon>Gemmatimonadaceae</taxon>
        <taxon>environmental samples</taxon>
    </lineage>
</organism>
<name>A0A6J4M880_9BACT</name>
<sequence length="125" mass="12223">EAVAAGPALVRARRRGVGVRGGVHLAERRRGAARAPGVVAPAGAAGDGARGAGALAQDRALGARARRAALAGHLRAREPGRRLRRGGHAVALGGGAGALPRALGGAGAGGRRARRAVHRAAARAA</sequence>
<gene>
    <name evidence="2" type="ORF">AVDCRST_MAG40-2920</name>
</gene>
<evidence type="ECO:0000313" key="2">
    <source>
        <dbReference type="EMBL" id="CAA9351486.1"/>
    </source>
</evidence>
<proteinExistence type="predicted"/>